<feature type="region of interest" description="Disordered" evidence="1">
    <location>
        <begin position="330"/>
        <end position="353"/>
    </location>
</feature>
<feature type="region of interest" description="Disordered" evidence="1">
    <location>
        <begin position="247"/>
        <end position="294"/>
    </location>
</feature>
<protein>
    <submittedName>
        <fullName evidence="3">Carboxypeptidase regulatory-like domain-containing protein</fullName>
    </submittedName>
</protein>
<dbReference type="OrthoDB" id="3406136at2"/>
<gene>
    <name evidence="3" type="ORF">SAMN05421748_125114</name>
</gene>
<evidence type="ECO:0000313" key="4">
    <source>
        <dbReference type="Proteomes" id="UP000219612"/>
    </source>
</evidence>
<dbReference type="InterPro" id="IPR008969">
    <property type="entry name" value="CarboxyPept-like_regulatory"/>
</dbReference>
<keyword evidence="4" id="KW-1185">Reference proteome</keyword>
<reference evidence="3 4" key="1">
    <citation type="submission" date="2017-09" db="EMBL/GenBank/DDBJ databases">
        <authorList>
            <person name="Ehlers B."/>
            <person name="Leendertz F.H."/>
        </authorList>
    </citation>
    <scope>NUCLEOTIDE SEQUENCE [LARGE SCALE GENOMIC DNA]</scope>
    <source>
        <strain evidence="3 4">CGMCC 4.6857</strain>
    </source>
</reference>
<feature type="compositionally biased region" description="Low complexity" evidence="1">
    <location>
        <begin position="523"/>
        <end position="532"/>
    </location>
</feature>
<proteinExistence type="predicted"/>
<dbReference type="GO" id="GO:0004180">
    <property type="term" value="F:carboxypeptidase activity"/>
    <property type="evidence" value="ECO:0007669"/>
    <property type="project" value="UniProtKB-KW"/>
</dbReference>
<evidence type="ECO:0000313" key="3">
    <source>
        <dbReference type="EMBL" id="SNY63600.1"/>
    </source>
</evidence>
<dbReference type="SUPFAM" id="SSF49464">
    <property type="entry name" value="Carboxypeptidase regulatory domain-like"/>
    <property type="match status" value="1"/>
</dbReference>
<evidence type="ECO:0000256" key="1">
    <source>
        <dbReference type="SAM" id="MobiDB-lite"/>
    </source>
</evidence>
<accession>A0A285JTF8</accession>
<feature type="region of interest" description="Disordered" evidence="1">
    <location>
        <begin position="411"/>
        <end position="577"/>
    </location>
</feature>
<feature type="transmembrane region" description="Helical" evidence="2">
    <location>
        <begin position="301"/>
        <end position="322"/>
    </location>
</feature>
<dbReference type="EMBL" id="OBDY01000025">
    <property type="protein sequence ID" value="SNY63600.1"/>
    <property type="molecule type" value="Genomic_DNA"/>
</dbReference>
<keyword evidence="2" id="KW-1133">Transmembrane helix</keyword>
<feature type="region of interest" description="Disordered" evidence="1">
    <location>
        <begin position="141"/>
        <end position="176"/>
    </location>
</feature>
<evidence type="ECO:0000256" key="2">
    <source>
        <dbReference type="SAM" id="Phobius"/>
    </source>
</evidence>
<dbReference type="AlphaFoldDB" id="A0A285JTF8"/>
<keyword evidence="2" id="KW-0812">Transmembrane</keyword>
<sequence>MVTTHLLARALQGGALLAVVAGSLFVAPVAALADPPQVEITNLQTEVLTGGQLNMQYSIAAPEAEQPGEGEPGGGNPNRATVAYQVTGISCSGDCSGVTQIDAGGDRTFNARLTAPNVNAGETRQVQVRITASINGDSDSATATITVKGPDKPQTVRQVSGKVRDQDGKGVSGATVGLRDSAGATFETTSGSGGAFSFSSTDSRPIAVGALTLGAAKQDFKPITVTVTGSAGGRVSKNIILESNVVETPSASPSASASASASPTPTTEESAAEEQPATTETVEEGAPANNAAASEDSGSSWLYIIIGVLLVAAGIGAIVLVWMRRKNNPSDGDDDPTGMSPPGGAVPPSQGRFNDATRVAAPVGGGRANDATMIAQAPGMADAPTMLQRPVPAVEDEFPDPYGAPVPPQGGYVGAGGWDEPQPGGTQQYGGGTQQYGGGTQQYGGGTQQYGGGTQQYGGGTQQYGGGQPADNGGYGGYSEPTGFYRPEDDAAGYGGYDQGGQQQYGGQQQGGWDEHDNGGYAGYDQGQQQGGWDEHDNGGYPPPQQQGGGQQYGGHTQQYNGGYDQDDYDQRGQRRY</sequence>
<keyword evidence="3" id="KW-0121">Carboxypeptidase</keyword>
<feature type="compositionally biased region" description="Low complexity" evidence="1">
    <location>
        <begin position="247"/>
        <end position="280"/>
    </location>
</feature>
<dbReference type="Gene3D" id="2.60.40.1120">
    <property type="entry name" value="Carboxypeptidase-like, regulatory domain"/>
    <property type="match status" value="1"/>
</dbReference>
<feature type="compositionally biased region" description="Low complexity" evidence="1">
    <location>
        <begin position="554"/>
        <end position="564"/>
    </location>
</feature>
<dbReference type="Proteomes" id="UP000219612">
    <property type="component" value="Unassembled WGS sequence"/>
</dbReference>
<organism evidence="3 4">
    <name type="scientific">Paractinoplanes atraurantiacus</name>
    <dbReference type="NCBI Taxonomy" id="1036182"/>
    <lineage>
        <taxon>Bacteria</taxon>
        <taxon>Bacillati</taxon>
        <taxon>Actinomycetota</taxon>
        <taxon>Actinomycetes</taxon>
        <taxon>Micromonosporales</taxon>
        <taxon>Micromonosporaceae</taxon>
        <taxon>Paractinoplanes</taxon>
    </lineage>
</organism>
<keyword evidence="3" id="KW-0645">Protease</keyword>
<name>A0A285JTF8_9ACTN</name>
<keyword evidence="3" id="KW-0378">Hydrolase</keyword>
<feature type="compositionally biased region" description="Gly residues" evidence="1">
    <location>
        <begin position="427"/>
        <end position="477"/>
    </location>
</feature>
<keyword evidence="2" id="KW-0472">Membrane</keyword>